<evidence type="ECO:0000259" key="13">
    <source>
        <dbReference type="PROSITE" id="PS50885"/>
    </source>
</evidence>
<accession>A0A6J4Q8P6</accession>
<dbReference type="Pfam" id="PF02518">
    <property type="entry name" value="HATPase_c"/>
    <property type="match status" value="1"/>
</dbReference>
<evidence type="ECO:0000256" key="5">
    <source>
        <dbReference type="ARBA" id="ARBA00022679"/>
    </source>
</evidence>
<name>A0A6J4Q8P6_9RHOB</name>
<dbReference type="InterPro" id="IPR004358">
    <property type="entry name" value="Sig_transdc_His_kin-like_C"/>
</dbReference>
<dbReference type="InterPro" id="IPR003660">
    <property type="entry name" value="HAMP_dom"/>
</dbReference>
<dbReference type="InterPro" id="IPR003661">
    <property type="entry name" value="HisK_dim/P_dom"/>
</dbReference>
<comment type="catalytic activity">
    <reaction evidence="1">
        <text>ATP + protein L-histidine = ADP + protein N-phospho-L-histidine.</text>
        <dbReference type="EC" id="2.7.13.3"/>
    </reaction>
</comment>
<protein>
    <recommendedName>
        <fullName evidence="3">histidine kinase</fullName>
        <ecNumber evidence="3">2.7.13.3</ecNumber>
    </recommendedName>
</protein>
<gene>
    <name evidence="14" type="ORF">AVDCRST_MAG15-3258</name>
</gene>
<evidence type="ECO:0000256" key="4">
    <source>
        <dbReference type="ARBA" id="ARBA00022553"/>
    </source>
</evidence>
<dbReference type="EC" id="2.7.13.3" evidence="3"/>
<dbReference type="InterPro" id="IPR050428">
    <property type="entry name" value="TCS_sensor_his_kinase"/>
</dbReference>
<feature type="domain" description="Histidine kinase" evidence="12">
    <location>
        <begin position="245"/>
        <end position="446"/>
    </location>
</feature>
<evidence type="ECO:0000256" key="11">
    <source>
        <dbReference type="SAM" id="Phobius"/>
    </source>
</evidence>
<keyword evidence="7" id="KW-0418">Kinase</keyword>
<dbReference type="PROSITE" id="PS50109">
    <property type="entry name" value="HIS_KIN"/>
    <property type="match status" value="1"/>
</dbReference>
<evidence type="ECO:0000259" key="12">
    <source>
        <dbReference type="PROSITE" id="PS50109"/>
    </source>
</evidence>
<evidence type="ECO:0000256" key="9">
    <source>
        <dbReference type="ARBA" id="ARBA00023012"/>
    </source>
</evidence>
<dbReference type="SUPFAM" id="SSF55874">
    <property type="entry name" value="ATPase domain of HSP90 chaperone/DNA topoisomerase II/histidine kinase"/>
    <property type="match status" value="1"/>
</dbReference>
<dbReference type="PANTHER" id="PTHR45436">
    <property type="entry name" value="SENSOR HISTIDINE KINASE YKOH"/>
    <property type="match status" value="1"/>
</dbReference>
<dbReference type="PROSITE" id="PS50885">
    <property type="entry name" value="HAMP"/>
    <property type="match status" value="1"/>
</dbReference>
<feature type="domain" description="HAMP" evidence="13">
    <location>
        <begin position="184"/>
        <end position="237"/>
    </location>
</feature>
<evidence type="ECO:0000256" key="7">
    <source>
        <dbReference type="ARBA" id="ARBA00022777"/>
    </source>
</evidence>
<keyword evidence="10 11" id="KW-0472">Membrane</keyword>
<reference evidence="14" key="1">
    <citation type="submission" date="2020-02" db="EMBL/GenBank/DDBJ databases">
        <authorList>
            <person name="Meier V. D."/>
        </authorList>
    </citation>
    <scope>NUCLEOTIDE SEQUENCE</scope>
    <source>
        <strain evidence="14">AVDCRST_MAG15</strain>
    </source>
</reference>
<sequence length="451" mass="47969">MAQRSGRSWSLTRTLFRDLVVVEVAAFLGALWVYATLTNDLSASELGHARAALVLEQAAEAGGLREIASLPELANFLEGHEGLRYGVAVDGAWLSGSTLTPDVGRGGGLLLEEGRFTLAGSAERVEGHATTTEIDGRRVLILTVGNVPNAFDLVYGVWIILTQIAALLLPILGASFLTTWWRLRTGVRPLADLAQEAAGIDLDRAPRRLDLTAVPVELTPLAQAFNHALERLIGAFAARKRFLDNAAHELRTPLAVMAARVDSMPDGEERGLLRRDIRRLRALSDQLLASARLSSSQAPAPVLVDLEALLVELVADYAPLAHEMKLTIGFTRSGGTEPVAGDPAALTAALANVLDNALRVEPAGGSVEVRLEEGRRVVVEDHGPGIDPANKDLIFEPFWRGGEGRQGSGLGLAIVAEIARHHGATIRVKATAGGGATFIIAFPKPGQIMLA</sequence>
<dbReference type="EMBL" id="CADCUU010000472">
    <property type="protein sequence ID" value="CAA9434888.1"/>
    <property type="molecule type" value="Genomic_DNA"/>
</dbReference>
<evidence type="ECO:0000256" key="1">
    <source>
        <dbReference type="ARBA" id="ARBA00000085"/>
    </source>
</evidence>
<dbReference type="InterPro" id="IPR003594">
    <property type="entry name" value="HATPase_dom"/>
</dbReference>
<dbReference type="InterPro" id="IPR005467">
    <property type="entry name" value="His_kinase_dom"/>
</dbReference>
<dbReference type="SUPFAM" id="SSF47384">
    <property type="entry name" value="Homodimeric domain of signal transducing histidine kinase"/>
    <property type="match status" value="1"/>
</dbReference>
<dbReference type="Gene3D" id="1.10.287.130">
    <property type="match status" value="1"/>
</dbReference>
<keyword evidence="9" id="KW-0902">Two-component regulatory system</keyword>
<keyword evidence="4" id="KW-0597">Phosphoprotein</keyword>
<dbReference type="SMART" id="SM00387">
    <property type="entry name" value="HATPase_c"/>
    <property type="match status" value="1"/>
</dbReference>
<feature type="transmembrane region" description="Helical" evidence="11">
    <location>
        <begin position="20"/>
        <end position="37"/>
    </location>
</feature>
<dbReference type="PRINTS" id="PR00344">
    <property type="entry name" value="BCTRLSENSOR"/>
</dbReference>
<dbReference type="InterPro" id="IPR036097">
    <property type="entry name" value="HisK_dim/P_sf"/>
</dbReference>
<evidence type="ECO:0000256" key="6">
    <source>
        <dbReference type="ARBA" id="ARBA00022692"/>
    </source>
</evidence>
<evidence type="ECO:0000256" key="10">
    <source>
        <dbReference type="ARBA" id="ARBA00023136"/>
    </source>
</evidence>
<dbReference type="GO" id="GO:0000155">
    <property type="term" value="F:phosphorelay sensor kinase activity"/>
    <property type="evidence" value="ECO:0007669"/>
    <property type="project" value="InterPro"/>
</dbReference>
<dbReference type="SMART" id="SM00388">
    <property type="entry name" value="HisKA"/>
    <property type="match status" value="1"/>
</dbReference>
<dbReference type="GO" id="GO:0005886">
    <property type="term" value="C:plasma membrane"/>
    <property type="evidence" value="ECO:0007669"/>
    <property type="project" value="TreeGrafter"/>
</dbReference>
<feature type="transmembrane region" description="Helical" evidence="11">
    <location>
        <begin position="155"/>
        <end position="181"/>
    </location>
</feature>
<proteinExistence type="predicted"/>
<evidence type="ECO:0000256" key="8">
    <source>
        <dbReference type="ARBA" id="ARBA00022989"/>
    </source>
</evidence>
<keyword evidence="8 11" id="KW-1133">Transmembrane helix</keyword>
<dbReference type="CDD" id="cd00082">
    <property type="entry name" value="HisKA"/>
    <property type="match status" value="1"/>
</dbReference>
<keyword evidence="5" id="KW-0808">Transferase</keyword>
<evidence type="ECO:0000256" key="3">
    <source>
        <dbReference type="ARBA" id="ARBA00012438"/>
    </source>
</evidence>
<dbReference type="InterPro" id="IPR036890">
    <property type="entry name" value="HATPase_C_sf"/>
</dbReference>
<dbReference type="Pfam" id="PF00512">
    <property type="entry name" value="HisKA"/>
    <property type="match status" value="1"/>
</dbReference>
<evidence type="ECO:0000256" key="2">
    <source>
        <dbReference type="ARBA" id="ARBA00004141"/>
    </source>
</evidence>
<evidence type="ECO:0000313" key="14">
    <source>
        <dbReference type="EMBL" id="CAA9434888.1"/>
    </source>
</evidence>
<dbReference type="AlphaFoldDB" id="A0A6J4Q8P6"/>
<keyword evidence="6 11" id="KW-0812">Transmembrane</keyword>
<organism evidence="14">
    <name type="scientific">uncultured Rubellimicrobium sp</name>
    <dbReference type="NCBI Taxonomy" id="543078"/>
    <lineage>
        <taxon>Bacteria</taxon>
        <taxon>Pseudomonadati</taxon>
        <taxon>Pseudomonadota</taxon>
        <taxon>Alphaproteobacteria</taxon>
        <taxon>Rhodobacterales</taxon>
        <taxon>Roseobacteraceae</taxon>
        <taxon>Rubellimicrobium</taxon>
        <taxon>environmental samples</taxon>
    </lineage>
</organism>
<comment type="subcellular location">
    <subcellularLocation>
        <location evidence="2">Membrane</location>
        <topology evidence="2">Multi-pass membrane protein</topology>
    </subcellularLocation>
</comment>
<dbReference type="Gene3D" id="3.30.565.10">
    <property type="entry name" value="Histidine kinase-like ATPase, C-terminal domain"/>
    <property type="match status" value="1"/>
</dbReference>
<dbReference type="CDD" id="cd00075">
    <property type="entry name" value="HATPase"/>
    <property type="match status" value="1"/>
</dbReference>
<dbReference type="PANTHER" id="PTHR45436:SF15">
    <property type="entry name" value="SENSOR HISTIDINE KINASE CUSS"/>
    <property type="match status" value="1"/>
</dbReference>